<feature type="transmembrane region" description="Helical" evidence="8">
    <location>
        <begin position="205"/>
        <end position="226"/>
    </location>
</feature>
<feature type="transmembrane region" description="Helical" evidence="8">
    <location>
        <begin position="163"/>
        <end position="193"/>
    </location>
</feature>
<accession>A0A6J4SU41</accession>
<keyword evidence="2" id="KW-1003">Cell membrane</keyword>
<feature type="transmembrane region" description="Helical" evidence="8">
    <location>
        <begin position="113"/>
        <end position="133"/>
    </location>
</feature>
<evidence type="ECO:0000256" key="3">
    <source>
        <dbReference type="ARBA" id="ARBA00022676"/>
    </source>
</evidence>
<sequence length="547" mass="59095">MLLAVSLGLRLWGLKTGLPYVYNADENAHFVARAIGMFDHTYNPGYFINPPAFTYALHVLFAARWGGDGVQAAYAADVGQVFTVARAASAVLGTVAVGLLYAAGARLFGDRRVAFVAAALFGVAFLPVFYAHFALNDVPTLAPLCLALVGIGGVLTRGRPVDYALAGVGIGLACATKYTAGIVVLCLIAAALLSARGQRRAGAAGLALAGAVALGAFLLANPYALFDFDEFRDGLTKQSTASNDGGGKLGLTEDNGLRYYLSTVVWGLGWLPAAAALGGAIGLVVRDRRRALVLLPAVLVFVLFMGAQDRFFARWLLPVYPLLCLLAAWGAVALADLVARRARLGPRAAGWGVVAAGVLLCAQGLVYSVHNDRVLAREDTRMEVRKWMEKNIPPRSKVVVEPVFPDQWATDPGEGAPRWIKWRTSRSKVNNDGTLRRGKGRVVKLEDYERTTRPELVSSYARGGFCWVVTGSTQYGRAYREPKTVPDALRYYDELRRRGDVVFRASPYDEGAGAVPFSFDFSFNYLPLAYEQPGPEIQVYRLRGDAC</sequence>
<dbReference type="Pfam" id="PF13231">
    <property type="entry name" value="PMT_2"/>
    <property type="match status" value="1"/>
</dbReference>
<dbReference type="GO" id="GO:0016763">
    <property type="term" value="F:pentosyltransferase activity"/>
    <property type="evidence" value="ECO:0007669"/>
    <property type="project" value="TreeGrafter"/>
</dbReference>
<keyword evidence="7 8" id="KW-0472">Membrane</keyword>
<evidence type="ECO:0000256" key="8">
    <source>
        <dbReference type="SAM" id="Phobius"/>
    </source>
</evidence>
<keyword evidence="4" id="KW-0808">Transferase</keyword>
<dbReference type="GO" id="GO:0005886">
    <property type="term" value="C:plasma membrane"/>
    <property type="evidence" value="ECO:0007669"/>
    <property type="project" value="UniProtKB-SubCell"/>
</dbReference>
<gene>
    <name evidence="10" type="ORF">AVDCRST_MAG30-2172</name>
</gene>
<dbReference type="PANTHER" id="PTHR33908:SF11">
    <property type="entry name" value="MEMBRANE PROTEIN"/>
    <property type="match status" value="1"/>
</dbReference>
<proteinExistence type="predicted"/>
<comment type="subcellular location">
    <subcellularLocation>
        <location evidence="1">Cell membrane</location>
        <topology evidence="1">Multi-pass membrane protein</topology>
    </subcellularLocation>
</comment>
<feature type="transmembrane region" description="Helical" evidence="8">
    <location>
        <begin position="81"/>
        <end position="101"/>
    </location>
</feature>
<organism evidence="10">
    <name type="scientific">uncultured Solirubrobacteraceae bacterium</name>
    <dbReference type="NCBI Taxonomy" id="1162706"/>
    <lineage>
        <taxon>Bacteria</taxon>
        <taxon>Bacillati</taxon>
        <taxon>Actinomycetota</taxon>
        <taxon>Thermoleophilia</taxon>
        <taxon>Solirubrobacterales</taxon>
        <taxon>Solirubrobacteraceae</taxon>
        <taxon>environmental samples</taxon>
    </lineage>
</organism>
<evidence type="ECO:0000256" key="6">
    <source>
        <dbReference type="ARBA" id="ARBA00022989"/>
    </source>
</evidence>
<evidence type="ECO:0000259" key="9">
    <source>
        <dbReference type="Pfam" id="PF13231"/>
    </source>
</evidence>
<dbReference type="PANTHER" id="PTHR33908">
    <property type="entry name" value="MANNOSYLTRANSFERASE YKCB-RELATED"/>
    <property type="match status" value="1"/>
</dbReference>
<feature type="transmembrane region" description="Helical" evidence="8">
    <location>
        <begin position="319"/>
        <end position="339"/>
    </location>
</feature>
<dbReference type="EMBL" id="CADCVS010000285">
    <property type="protein sequence ID" value="CAA9505463.1"/>
    <property type="molecule type" value="Genomic_DNA"/>
</dbReference>
<dbReference type="AlphaFoldDB" id="A0A6J4SU41"/>
<evidence type="ECO:0000256" key="7">
    <source>
        <dbReference type="ARBA" id="ARBA00023136"/>
    </source>
</evidence>
<feature type="transmembrane region" description="Helical" evidence="8">
    <location>
        <begin position="259"/>
        <end position="284"/>
    </location>
</feature>
<keyword evidence="6 8" id="KW-1133">Transmembrane helix</keyword>
<protein>
    <recommendedName>
        <fullName evidence="9">Glycosyltransferase RgtA/B/C/D-like domain-containing protein</fullName>
    </recommendedName>
</protein>
<evidence type="ECO:0000313" key="10">
    <source>
        <dbReference type="EMBL" id="CAA9505463.1"/>
    </source>
</evidence>
<feature type="domain" description="Glycosyltransferase RgtA/B/C/D-like" evidence="9">
    <location>
        <begin position="79"/>
        <end position="217"/>
    </location>
</feature>
<feature type="transmembrane region" description="Helical" evidence="8">
    <location>
        <begin position="291"/>
        <end position="307"/>
    </location>
</feature>
<dbReference type="InterPro" id="IPR038731">
    <property type="entry name" value="RgtA/B/C-like"/>
</dbReference>
<evidence type="ECO:0000256" key="4">
    <source>
        <dbReference type="ARBA" id="ARBA00022679"/>
    </source>
</evidence>
<keyword evidence="5 8" id="KW-0812">Transmembrane</keyword>
<dbReference type="GO" id="GO:0009103">
    <property type="term" value="P:lipopolysaccharide biosynthetic process"/>
    <property type="evidence" value="ECO:0007669"/>
    <property type="project" value="UniProtKB-ARBA"/>
</dbReference>
<evidence type="ECO:0000256" key="1">
    <source>
        <dbReference type="ARBA" id="ARBA00004651"/>
    </source>
</evidence>
<evidence type="ECO:0000256" key="2">
    <source>
        <dbReference type="ARBA" id="ARBA00022475"/>
    </source>
</evidence>
<reference evidence="10" key="1">
    <citation type="submission" date="2020-02" db="EMBL/GenBank/DDBJ databases">
        <authorList>
            <person name="Meier V. D."/>
        </authorList>
    </citation>
    <scope>NUCLEOTIDE SEQUENCE</scope>
    <source>
        <strain evidence="10">AVDCRST_MAG30</strain>
    </source>
</reference>
<evidence type="ECO:0000256" key="5">
    <source>
        <dbReference type="ARBA" id="ARBA00022692"/>
    </source>
</evidence>
<keyword evidence="3" id="KW-0328">Glycosyltransferase</keyword>
<name>A0A6J4SU41_9ACTN</name>
<feature type="transmembrane region" description="Helical" evidence="8">
    <location>
        <begin position="351"/>
        <end position="370"/>
    </location>
</feature>
<dbReference type="InterPro" id="IPR050297">
    <property type="entry name" value="LipidA_mod_glycosyltrf_83"/>
</dbReference>